<protein>
    <submittedName>
        <fullName evidence="1">Trifunctional UDP-glucose 4,6-dehydratase/UDP-4-keto-6-deoxy-D-glucose 3,5-epimerase/UDP-4-keto-L-rhamnose-reductase RHM1</fullName>
    </submittedName>
</protein>
<dbReference type="PANTHER" id="PTHR10491">
    <property type="entry name" value="DTDP-4-DEHYDRORHAMNOSE REDUCTASE"/>
    <property type="match status" value="1"/>
</dbReference>
<reference evidence="1" key="1">
    <citation type="submission" date="2019-09" db="EMBL/GenBank/DDBJ databases">
        <title>Draft genome information of white flower Hibiscus syriacus.</title>
        <authorList>
            <person name="Kim Y.-M."/>
        </authorList>
    </citation>
    <scope>NUCLEOTIDE SEQUENCE [LARGE SCALE GENOMIC DNA]</scope>
    <source>
        <strain evidence="1">YM2019G1</strain>
    </source>
</reference>
<sequence>MLVSSTKHNLLSRKSSLKFLIYDRTGWIGGLLGKLCEKQGIPFVYGKGRLEQCSQLLADFQTVKPTHVFNADSVIGKPNVDWCETHKTDTIRTNVVGTLTLADVEDILREFDNVCTLRGWMPTSSDLSRPGNFIAKITKHEKAIDIPNRMTLVDELLPISTKMAKRNLRGIWNFTNPGVVSANEILQMYKAYIDPTFN</sequence>
<proteinExistence type="predicted"/>
<dbReference type="InterPro" id="IPR005913">
    <property type="entry name" value="dTDP_dehydrorham_reduct"/>
</dbReference>
<dbReference type="GO" id="GO:0048270">
    <property type="term" value="F:methionine adenosyltransferase regulator activity"/>
    <property type="evidence" value="ECO:0007669"/>
    <property type="project" value="TreeGrafter"/>
</dbReference>
<accession>A0A6A2WII4</accession>
<evidence type="ECO:0000313" key="2">
    <source>
        <dbReference type="Proteomes" id="UP000436088"/>
    </source>
</evidence>
<comment type="caution">
    <text evidence="1">The sequence shown here is derived from an EMBL/GenBank/DDBJ whole genome shotgun (WGS) entry which is preliminary data.</text>
</comment>
<name>A0A6A2WII4_HIBSY</name>
<dbReference type="SUPFAM" id="SSF51735">
    <property type="entry name" value="NAD(P)-binding Rossmann-fold domains"/>
    <property type="match status" value="1"/>
</dbReference>
<evidence type="ECO:0000313" key="1">
    <source>
        <dbReference type="EMBL" id="KAE8655805.1"/>
    </source>
</evidence>
<keyword evidence="2" id="KW-1185">Reference proteome</keyword>
<organism evidence="1 2">
    <name type="scientific">Hibiscus syriacus</name>
    <name type="common">Rose of Sharon</name>
    <dbReference type="NCBI Taxonomy" id="106335"/>
    <lineage>
        <taxon>Eukaryota</taxon>
        <taxon>Viridiplantae</taxon>
        <taxon>Streptophyta</taxon>
        <taxon>Embryophyta</taxon>
        <taxon>Tracheophyta</taxon>
        <taxon>Spermatophyta</taxon>
        <taxon>Magnoliopsida</taxon>
        <taxon>eudicotyledons</taxon>
        <taxon>Gunneridae</taxon>
        <taxon>Pentapetalae</taxon>
        <taxon>rosids</taxon>
        <taxon>malvids</taxon>
        <taxon>Malvales</taxon>
        <taxon>Malvaceae</taxon>
        <taxon>Malvoideae</taxon>
        <taxon>Hibiscus</taxon>
    </lineage>
</organism>
<dbReference type="EMBL" id="VEPZ02001775">
    <property type="protein sequence ID" value="KAE8655805.1"/>
    <property type="molecule type" value="Genomic_DNA"/>
</dbReference>
<gene>
    <name evidence="1" type="ORF">F3Y22_tig00117017pilonHSYRG00410</name>
</gene>
<dbReference type="PANTHER" id="PTHR10491:SF4">
    <property type="entry name" value="METHIONINE ADENOSYLTRANSFERASE 2 SUBUNIT BETA"/>
    <property type="match status" value="1"/>
</dbReference>
<dbReference type="AlphaFoldDB" id="A0A6A2WII4"/>
<dbReference type="InterPro" id="IPR036291">
    <property type="entry name" value="NAD(P)-bd_dom_sf"/>
</dbReference>
<dbReference type="Proteomes" id="UP000436088">
    <property type="component" value="Unassembled WGS sequence"/>
</dbReference>
<dbReference type="GO" id="GO:0048269">
    <property type="term" value="C:methionine adenosyltransferase complex"/>
    <property type="evidence" value="ECO:0007669"/>
    <property type="project" value="TreeGrafter"/>
</dbReference>
<dbReference type="Gene3D" id="3.40.50.720">
    <property type="entry name" value="NAD(P)-binding Rossmann-like Domain"/>
    <property type="match status" value="2"/>
</dbReference>
<dbReference type="GO" id="GO:0006556">
    <property type="term" value="P:S-adenosylmethionine biosynthetic process"/>
    <property type="evidence" value="ECO:0007669"/>
    <property type="project" value="TreeGrafter"/>
</dbReference>